<accession>A0A3P3W3U7</accession>
<reference evidence="3 4" key="1">
    <citation type="submission" date="2018-11" db="EMBL/GenBank/DDBJ databases">
        <title>Flavobacterium sp. nov., YIM 102701-2 draft genome.</title>
        <authorList>
            <person name="Li G."/>
            <person name="Jiang Y."/>
        </authorList>
    </citation>
    <scope>NUCLEOTIDE SEQUENCE [LARGE SCALE GENOMIC DNA]</scope>
    <source>
        <strain evidence="3 4">YIM 102701-2</strain>
    </source>
</reference>
<dbReference type="Pfam" id="PF13174">
    <property type="entry name" value="TPR_6"/>
    <property type="match status" value="2"/>
</dbReference>
<feature type="chain" id="PRO_5018145676" evidence="2">
    <location>
        <begin position="28"/>
        <end position="854"/>
    </location>
</feature>
<name>A0A3P3W3U7_9FLAO</name>
<keyword evidence="2" id="KW-0732">Signal</keyword>
<dbReference type="InterPro" id="IPR011990">
    <property type="entry name" value="TPR-like_helical_dom_sf"/>
</dbReference>
<dbReference type="Proteomes" id="UP000275719">
    <property type="component" value="Unassembled WGS sequence"/>
</dbReference>
<dbReference type="AlphaFoldDB" id="A0A3P3W3U7"/>
<dbReference type="PROSITE" id="PS51257">
    <property type="entry name" value="PROKAR_LIPOPROTEIN"/>
    <property type="match status" value="1"/>
</dbReference>
<dbReference type="Gene3D" id="1.25.40.10">
    <property type="entry name" value="Tetratricopeptide repeat domain"/>
    <property type="match status" value="3"/>
</dbReference>
<sequence length="854" mass="98960">MKKHINKYFAVIAVVMFLIACSTKKNTAMTRAYHSTTTKYNILYNGQLAYDEGIETLKTKYHDDFNNILTVERIQPEKDAVIVQQERDPNFQRAEEKAVKAAHLHSIYISGKEHNPQMDEAYMLLGKSRYHDNRYVPALEAFNYILLKYPDSDLFYDAQVWKEKTNLRLEYYNVAIKNLKKLLRDDKFKNQTKSEALATLAQGYIYSDYLDSAKIPLKEAIELTNNLDERARYTYILGQLNSKTGDKEAAIANFQRIIDYNHKVPRSYLINAYAGKFSNQDFKTVDTLVFLKEYNKLLKDRENRAYQDVIYNQMGTLYDLYGVSPKAIENYNKSLSKIKDNNYLKVSNYRSLADLYYKQKVYEMAGKYYDSTMVNMNPESREYLTIKHKRNNLIDIVKFEAIIKENDSILYLVGLSPDARKAQVDKFIEERKIADAKQEAKEKAANAKVGSSASTLGLGGNSNFYFYSQNTVASAKQDFKKKWGDRALTDNWRLKSMASSSSNTNSNSDLAENNSEGTENKNPENLEDMRYNSNFFLSQIPTDPADIKDMKKDRDNAYYQLGLIYSDRLQEYQIAADRLEKLLTLNPNPELIEPTKYHLYKIYSKLNPAKAELVLNDLKTNHPNSQYTKVLLDPNAKLELENSPIQEYERIYALYKNGALYETLELLEDRIPKIMNDGIVSKYEYLKAMTIGRLNGLEDYKKAMNYVLQTYPNSKEAAEAKRILNVEIPMLLQKSFKNDLSRNIKMIYEVDYPLSEESIELRNKLQRYANDRAHTGVKFSADMYSKNKMFFVLHGVKSGNIAKSAQMYLEISNDYGIKKTPTLISSEDYGVVLIKKNWDEYLKTQLPSKQNNEQ</sequence>
<evidence type="ECO:0000256" key="2">
    <source>
        <dbReference type="SAM" id="SignalP"/>
    </source>
</evidence>
<proteinExistence type="predicted"/>
<dbReference type="EMBL" id="RQVQ01000034">
    <property type="protein sequence ID" value="RRJ89068.1"/>
    <property type="molecule type" value="Genomic_DNA"/>
</dbReference>
<evidence type="ECO:0000313" key="3">
    <source>
        <dbReference type="EMBL" id="RRJ89068.1"/>
    </source>
</evidence>
<protein>
    <submittedName>
        <fullName evidence="3">Gliding motility protein</fullName>
    </submittedName>
</protein>
<organism evidence="3 4">
    <name type="scientific">Paenimyroides tangerinum</name>
    <dbReference type="NCBI Taxonomy" id="2488728"/>
    <lineage>
        <taxon>Bacteria</taxon>
        <taxon>Pseudomonadati</taxon>
        <taxon>Bacteroidota</taxon>
        <taxon>Flavobacteriia</taxon>
        <taxon>Flavobacteriales</taxon>
        <taxon>Flavobacteriaceae</taxon>
        <taxon>Paenimyroides</taxon>
    </lineage>
</organism>
<dbReference type="OrthoDB" id="1522549at2"/>
<dbReference type="SUPFAM" id="SSF48452">
    <property type="entry name" value="TPR-like"/>
    <property type="match status" value="1"/>
</dbReference>
<feature type="signal peptide" evidence="2">
    <location>
        <begin position="1"/>
        <end position="27"/>
    </location>
</feature>
<dbReference type="SMART" id="SM00028">
    <property type="entry name" value="TPR"/>
    <property type="match status" value="4"/>
</dbReference>
<keyword evidence="4" id="KW-1185">Reference proteome</keyword>
<dbReference type="RefSeq" id="WP_125019781.1">
    <property type="nucleotide sequence ID" value="NZ_RQVQ01000034.1"/>
</dbReference>
<gene>
    <name evidence="3" type="ORF">EG240_12790</name>
</gene>
<evidence type="ECO:0000256" key="1">
    <source>
        <dbReference type="SAM" id="MobiDB-lite"/>
    </source>
</evidence>
<evidence type="ECO:0000313" key="4">
    <source>
        <dbReference type="Proteomes" id="UP000275719"/>
    </source>
</evidence>
<dbReference type="InterPro" id="IPR019734">
    <property type="entry name" value="TPR_rpt"/>
</dbReference>
<feature type="region of interest" description="Disordered" evidence="1">
    <location>
        <begin position="496"/>
        <end position="526"/>
    </location>
</feature>
<comment type="caution">
    <text evidence="3">The sequence shown here is derived from an EMBL/GenBank/DDBJ whole genome shotgun (WGS) entry which is preliminary data.</text>
</comment>
<feature type="compositionally biased region" description="Low complexity" evidence="1">
    <location>
        <begin position="499"/>
        <end position="508"/>
    </location>
</feature>